<dbReference type="InterPro" id="IPR002252">
    <property type="entry name" value="Glyco_hydro_36"/>
</dbReference>
<reference evidence="4 5" key="1">
    <citation type="submission" date="2015-12" db="EMBL/GenBank/DDBJ databases">
        <authorList>
            <person name="Kim M.K."/>
            <person name="Srinivasan S."/>
            <person name="Lee J.-J."/>
            <person name="Kim K."/>
        </authorList>
    </citation>
    <scope>NUCLEOTIDE SEQUENCE [LARGE SCALE GENOMIC DNA]</scope>
    <source>
        <strain evidence="4 5">BM2</strain>
    </source>
</reference>
<dbReference type="Pfam" id="PF02065">
    <property type="entry name" value="Melibiase"/>
    <property type="match status" value="1"/>
</dbReference>
<dbReference type="Proteomes" id="UP000060071">
    <property type="component" value="Chromosome"/>
</dbReference>
<dbReference type="InterPro" id="IPR017853">
    <property type="entry name" value="GH"/>
</dbReference>
<dbReference type="SUPFAM" id="SSF51445">
    <property type="entry name" value="(Trans)glycosidases"/>
    <property type="match status" value="1"/>
</dbReference>
<gene>
    <name evidence="4" type="ORF">AUC44_08740</name>
</gene>
<dbReference type="PANTHER" id="PTHR43053">
    <property type="entry name" value="GLYCOSIDASE FAMILY 31"/>
    <property type="match status" value="1"/>
</dbReference>
<dbReference type="RefSeq" id="WP_062158278.1">
    <property type="nucleotide sequence ID" value="NZ_CP013910.1"/>
</dbReference>
<evidence type="ECO:0000313" key="5">
    <source>
        <dbReference type="Proteomes" id="UP000060071"/>
    </source>
</evidence>
<protein>
    <submittedName>
        <fullName evidence="4">Glycoside hydrolase</fullName>
    </submittedName>
</protein>
<dbReference type="EMBL" id="CP013910">
    <property type="protein sequence ID" value="ALW88964.1"/>
    <property type="molecule type" value="Genomic_DNA"/>
</dbReference>
<feature type="region of interest" description="Disordered" evidence="3">
    <location>
        <begin position="484"/>
        <end position="503"/>
    </location>
</feature>
<dbReference type="PANTHER" id="PTHR43053:SF3">
    <property type="entry name" value="ALPHA-GALACTOSIDASE C-RELATED"/>
    <property type="match status" value="1"/>
</dbReference>
<evidence type="ECO:0000256" key="3">
    <source>
        <dbReference type="SAM" id="MobiDB-lite"/>
    </source>
</evidence>
<sequence>MKESTVNRWTVNEAPQGLRVLISGFQSWSEAELRPLTDVQPCPGQGWRVEQGHDPGFPPSGEPGVWRSHTVLALVRADGSGWVGSVGDATRTFAQWETRTGTADVTVTCTLEGPEVPVTWEETGDVIATLEARAAELGAAMGARTPAPLRVWCSWYSYYREVTLDAMLENARLAREHGLDFDVFQLDDGFQTFLGDWDDPSSHFGGHARELPARLAELGFTAGLWLAPFLVQPQSRLFRDHPEWLLRGEDGAPLAFGNNWGGPYHALDTTHPGALAWIRELGRTVRGWGYTYLKIDFLYGATQPGVRHDPAVGRAEAYRMGLQAFRDGVGEDAFILACGAPLAQSIGLVDAMRTGPDVAPLWDEESRRVWLGDATGPSARNALHTALSRWYQHAWYQPDPDVAICRRELSLLSATERDAIAGMLDVIGGLRASSDPVSLLDEEGLALLRRCLTVSTPDRPATLAASHGDAVTHFTRGTFNLTDRAQDGLPAHGYRPRTGKEQP</sequence>
<dbReference type="CDD" id="cd14791">
    <property type="entry name" value="GH36"/>
    <property type="match status" value="1"/>
</dbReference>
<keyword evidence="1 4" id="KW-0378">Hydrolase</keyword>
<dbReference type="GO" id="GO:0016787">
    <property type="term" value="F:hydrolase activity"/>
    <property type="evidence" value="ECO:0007669"/>
    <property type="project" value="UniProtKB-KW"/>
</dbReference>
<name>A0ABN4K7M3_9DEIO</name>
<proteinExistence type="predicted"/>
<keyword evidence="5" id="KW-1185">Reference proteome</keyword>
<evidence type="ECO:0000313" key="4">
    <source>
        <dbReference type="EMBL" id="ALW88964.1"/>
    </source>
</evidence>
<dbReference type="InterPro" id="IPR013785">
    <property type="entry name" value="Aldolase_TIM"/>
</dbReference>
<dbReference type="Gene3D" id="3.20.20.70">
    <property type="entry name" value="Aldolase class I"/>
    <property type="match status" value="1"/>
</dbReference>
<dbReference type="InterPro" id="IPR050985">
    <property type="entry name" value="Alpha-glycosidase_related"/>
</dbReference>
<accession>A0ABN4K7M3</accession>
<keyword evidence="2" id="KW-0326">Glycosidase</keyword>
<evidence type="ECO:0000256" key="1">
    <source>
        <dbReference type="ARBA" id="ARBA00022801"/>
    </source>
</evidence>
<evidence type="ECO:0000256" key="2">
    <source>
        <dbReference type="ARBA" id="ARBA00023295"/>
    </source>
</evidence>
<organism evidence="4 5">
    <name type="scientific">Deinococcus actinosclerus</name>
    <dbReference type="NCBI Taxonomy" id="1768108"/>
    <lineage>
        <taxon>Bacteria</taxon>
        <taxon>Thermotogati</taxon>
        <taxon>Deinococcota</taxon>
        <taxon>Deinococci</taxon>
        <taxon>Deinococcales</taxon>
        <taxon>Deinococcaceae</taxon>
        <taxon>Deinococcus</taxon>
    </lineage>
</organism>